<evidence type="ECO:0000313" key="2">
    <source>
        <dbReference type="EMBL" id="RVE61408.1"/>
    </source>
</evidence>
<feature type="compositionally biased region" description="Basic and acidic residues" evidence="1">
    <location>
        <begin position="138"/>
        <end position="162"/>
    </location>
</feature>
<feature type="compositionally biased region" description="Polar residues" evidence="1">
    <location>
        <begin position="245"/>
        <end position="254"/>
    </location>
</feature>
<keyword evidence="3" id="KW-1185">Reference proteome</keyword>
<gene>
    <name evidence="2" type="ORF">OJAV_G00170380</name>
</gene>
<reference evidence="2 3" key="1">
    <citation type="submission" date="2018-11" db="EMBL/GenBank/DDBJ databases">
        <authorList>
            <person name="Lopez-Roques C."/>
            <person name="Donnadieu C."/>
            <person name="Bouchez O."/>
            <person name="Klopp C."/>
            <person name="Cabau C."/>
            <person name="Zahm M."/>
        </authorList>
    </citation>
    <scope>NUCLEOTIDE SEQUENCE [LARGE SCALE GENOMIC DNA]</scope>
    <source>
        <strain evidence="2">RS831</strain>
        <tissue evidence="2">Whole body</tissue>
    </source>
</reference>
<feature type="compositionally biased region" description="Basic and acidic residues" evidence="1">
    <location>
        <begin position="61"/>
        <end position="73"/>
    </location>
</feature>
<protein>
    <submittedName>
        <fullName evidence="2">Uncharacterized protein</fullName>
    </submittedName>
</protein>
<dbReference type="EMBL" id="CM012453">
    <property type="protein sequence ID" value="RVE61408.1"/>
    <property type="molecule type" value="Genomic_DNA"/>
</dbReference>
<dbReference type="OrthoDB" id="654211at2759"/>
<feature type="region of interest" description="Disordered" evidence="1">
    <location>
        <begin position="174"/>
        <end position="254"/>
    </location>
</feature>
<evidence type="ECO:0000256" key="1">
    <source>
        <dbReference type="SAM" id="MobiDB-lite"/>
    </source>
</evidence>
<sequence>MRSRRMSAGSSSAEFPQVCEEKEVLVDLQRCSSGRESALDQEEPEPPQIKEEEEELCTTQEDERLDREQENRVCLHPHFKPKPGETFGVSESDVVQSEEEMEELRPPEITWKPANRRKANLPLPADAEVLADCQLSRIQEERTPSIIKSDHADVDMSEESRQLHLKVEADTFSITLSYEDGDSEPESENRDHQESKPSTAEPNPRKRRNRTEVTPYLLEAGHINRASKKPLLTESEKGPGIIVISVQSSPANTT</sequence>
<organism evidence="2 3">
    <name type="scientific">Oryzias javanicus</name>
    <name type="common">Javanese ricefish</name>
    <name type="synonym">Aplocheilus javanicus</name>
    <dbReference type="NCBI Taxonomy" id="123683"/>
    <lineage>
        <taxon>Eukaryota</taxon>
        <taxon>Metazoa</taxon>
        <taxon>Chordata</taxon>
        <taxon>Craniata</taxon>
        <taxon>Vertebrata</taxon>
        <taxon>Euteleostomi</taxon>
        <taxon>Actinopterygii</taxon>
        <taxon>Neopterygii</taxon>
        <taxon>Teleostei</taxon>
        <taxon>Neoteleostei</taxon>
        <taxon>Acanthomorphata</taxon>
        <taxon>Ovalentaria</taxon>
        <taxon>Atherinomorphae</taxon>
        <taxon>Beloniformes</taxon>
        <taxon>Adrianichthyidae</taxon>
        <taxon>Oryziinae</taxon>
        <taxon>Oryzias</taxon>
    </lineage>
</organism>
<feature type="compositionally biased region" description="Acidic residues" evidence="1">
    <location>
        <begin position="39"/>
        <end position="56"/>
    </location>
</feature>
<evidence type="ECO:0000313" key="3">
    <source>
        <dbReference type="Proteomes" id="UP000283210"/>
    </source>
</evidence>
<dbReference type="Proteomes" id="UP000283210">
    <property type="component" value="Chromosome 17"/>
</dbReference>
<name>A0A3S2NX47_ORYJA</name>
<accession>A0A3S2NX47</accession>
<dbReference type="AlphaFoldDB" id="A0A3S2NX47"/>
<proteinExistence type="predicted"/>
<reference evidence="2 3" key="2">
    <citation type="submission" date="2019-01" db="EMBL/GenBank/DDBJ databases">
        <title>A chromosome length genome reference of the Java medaka (oryzias javanicus).</title>
        <authorList>
            <person name="Herpin A."/>
            <person name="Takehana Y."/>
            <person name="Naruse K."/>
            <person name="Ansai S."/>
            <person name="Kawaguchi M."/>
        </authorList>
    </citation>
    <scope>NUCLEOTIDE SEQUENCE [LARGE SCALE GENOMIC DNA]</scope>
    <source>
        <strain evidence="2">RS831</strain>
        <tissue evidence="2">Whole body</tissue>
    </source>
</reference>
<feature type="region of interest" description="Disordered" evidence="1">
    <location>
        <begin position="31"/>
        <end position="113"/>
    </location>
</feature>
<feature type="region of interest" description="Disordered" evidence="1">
    <location>
        <begin position="137"/>
        <end position="162"/>
    </location>
</feature>